<name>A0ABS2NTW0_9FIRM</name>
<dbReference type="EMBL" id="JAFBEE010000035">
    <property type="protein sequence ID" value="MBM7616409.1"/>
    <property type="molecule type" value="Genomic_DNA"/>
</dbReference>
<dbReference type="Proteomes" id="UP001314796">
    <property type="component" value="Unassembled WGS sequence"/>
</dbReference>
<protein>
    <recommendedName>
        <fullName evidence="3">Pimeloyl-ACP methyl ester carboxylesterase</fullName>
    </recommendedName>
</protein>
<evidence type="ECO:0008006" key="3">
    <source>
        <dbReference type="Google" id="ProtNLM"/>
    </source>
</evidence>
<gene>
    <name evidence="1" type="ORF">JOC73_002992</name>
</gene>
<proteinExistence type="predicted"/>
<reference evidence="1 2" key="1">
    <citation type="submission" date="2021-01" db="EMBL/GenBank/DDBJ databases">
        <title>Genomic Encyclopedia of Type Strains, Phase IV (KMG-IV): sequencing the most valuable type-strain genomes for metagenomic binning, comparative biology and taxonomic classification.</title>
        <authorList>
            <person name="Goeker M."/>
        </authorList>
    </citation>
    <scope>NUCLEOTIDE SEQUENCE [LARGE SCALE GENOMIC DNA]</scope>
    <source>
        <strain evidence="1 2">DSM 25890</strain>
    </source>
</reference>
<accession>A0ABS2NTW0</accession>
<dbReference type="Gene3D" id="3.40.50.1820">
    <property type="entry name" value="alpha/beta hydrolase"/>
    <property type="match status" value="1"/>
</dbReference>
<dbReference type="SUPFAM" id="SSF53474">
    <property type="entry name" value="alpha/beta-Hydrolases"/>
    <property type="match status" value="1"/>
</dbReference>
<comment type="caution">
    <text evidence="1">The sequence shown here is derived from an EMBL/GenBank/DDBJ whole genome shotgun (WGS) entry which is preliminary data.</text>
</comment>
<dbReference type="RefSeq" id="WP_204404586.1">
    <property type="nucleotide sequence ID" value="NZ_JAFBEE010000035.1"/>
</dbReference>
<evidence type="ECO:0000313" key="2">
    <source>
        <dbReference type="Proteomes" id="UP001314796"/>
    </source>
</evidence>
<evidence type="ECO:0000313" key="1">
    <source>
        <dbReference type="EMBL" id="MBM7616409.1"/>
    </source>
</evidence>
<organism evidence="1 2">
    <name type="scientific">Alkaliphilus hydrothermalis</name>
    <dbReference type="NCBI Taxonomy" id="1482730"/>
    <lineage>
        <taxon>Bacteria</taxon>
        <taxon>Bacillati</taxon>
        <taxon>Bacillota</taxon>
        <taxon>Clostridia</taxon>
        <taxon>Peptostreptococcales</taxon>
        <taxon>Natronincolaceae</taxon>
        <taxon>Alkaliphilus</taxon>
    </lineage>
</organism>
<dbReference type="InterPro" id="IPR029058">
    <property type="entry name" value="AB_hydrolase_fold"/>
</dbReference>
<keyword evidence="2" id="KW-1185">Reference proteome</keyword>
<sequence length="224" mass="25429">MSRDSRDIDTILEETREALIKSGEKPPYVLFPHSISGVEAIYWAQKYPNEVKATIGLDIGIPKGYVEQGLPKSALFLRKTQLLLVKLGVHRFFPSVTLHKPVLDSDYLSQEDKDLYKALMYKKLLTKDIINELGSVMKNSSKSLELDLPTKTPICILLATPLTEEERTKKSTVVTERYNYFNDYVSNFEKGQVIPLAGKHSLYLYTPENIAKVSKEFLRSISSP</sequence>